<dbReference type="GO" id="GO:0006508">
    <property type="term" value="P:proteolysis"/>
    <property type="evidence" value="ECO:0007669"/>
    <property type="project" value="UniProtKB-KW"/>
</dbReference>
<dbReference type="RefSeq" id="WP_179719655.1">
    <property type="nucleotide sequence ID" value="NZ_JACBZT010000001.1"/>
</dbReference>
<dbReference type="SUPFAM" id="SSF54001">
    <property type="entry name" value="Cysteine proteinases"/>
    <property type="match status" value="1"/>
</dbReference>
<dbReference type="InterPro" id="IPR051202">
    <property type="entry name" value="Peptidase_C40"/>
</dbReference>
<dbReference type="InterPro" id="IPR000064">
    <property type="entry name" value="NLP_P60_dom"/>
</dbReference>
<evidence type="ECO:0000313" key="8">
    <source>
        <dbReference type="EMBL" id="NYJ07643.1"/>
    </source>
</evidence>
<comment type="similarity">
    <text evidence="1">Belongs to the peptidase C40 family.</text>
</comment>
<feature type="signal peptide" evidence="6">
    <location>
        <begin position="1"/>
        <end position="30"/>
    </location>
</feature>
<evidence type="ECO:0000256" key="6">
    <source>
        <dbReference type="SAM" id="SignalP"/>
    </source>
</evidence>
<dbReference type="EMBL" id="JACBZT010000001">
    <property type="protein sequence ID" value="NYJ07643.1"/>
    <property type="molecule type" value="Genomic_DNA"/>
</dbReference>
<dbReference type="Gene3D" id="3.30.1380.10">
    <property type="match status" value="1"/>
</dbReference>
<gene>
    <name evidence="8" type="ORF">GGQ55_003921</name>
</gene>
<keyword evidence="2" id="KW-0645">Protease</keyword>
<name>A0A853CNU5_9ACTN</name>
<evidence type="ECO:0000256" key="2">
    <source>
        <dbReference type="ARBA" id="ARBA00022670"/>
    </source>
</evidence>
<keyword evidence="6" id="KW-0732">Signal</keyword>
<sequence>MLPRSRWRASLPVVAVAAVLALAAPAPALADPSDQPGGTSGVLDSSALDELQQRAAEVQKGLQQRQAEIADAQRDLVAAQQQVDAAQAVLDQTQGVLAERQAVVAQYAAAAYRDGGTLDPLTVLLNGADPGDVIAAMGYLDAVDKHTAVVVAAAEQQRQAALDDQARAQAALDQAKQRADAVQQQIDDLEAQAAAVTDELDKALGVVDSQLAQLQKQQLEVNQKTAANWQAYLDQLKAAGITPPPASALRAPASSLPAGLVPVAAHSGGAQAGAAQLPAQPSSLLVLPAETVSAVSFAMSQLGLPYAPGTAGPDSWACGSLVQSAFAAAGIQLPGDQAGLFSVTTPVDPADVLPGDLVFLGTPEAGLGHVGIALDPQTMLAADARAGAVVVRKLPSDQVLMIGRPSVAQRAPVAPPGPTGDALKVECGNTVYPPSYDGARAWGGYPNGLIPPSALCEIGVGAHRLRCDAAAAYRAMSAAFAGAFGTPICITDSYRTYDSQVTLYGQKPALAAVPGTSNHGWGLAVDLCGGIDAYGTPQYLWMVANAGRFGWLHPNWADQGNGREEPWHWEYAGT</sequence>
<feature type="coiled-coil region" evidence="5">
    <location>
        <begin position="151"/>
        <end position="206"/>
    </location>
</feature>
<feature type="chain" id="PRO_5032817716" evidence="6">
    <location>
        <begin position="31"/>
        <end position="574"/>
    </location>
</feature>
<dbReference type="Gene3D" id="3.90.1720.10">
    <property type="entry name" value="endopeptidase domain like (from Nostoc punctiforme)"/>
    <property type="match status" value="1"/>
</dbReference>
<dbReference type="Pfam" id="PF02557">
    <property type="entry name" value="VanY"/>
    <property type="match status" value="1"/>
</dbReference>
<protein>
    <submittedName>
        <fullName evidence="8">Cell wall-associated NlpC family hydrolase</fullName>
    </submittedName>
</protein>
<dbReference type="GO" id="GO:0008234">
    <property type="term" value="F:cysteine-type peptidase activity"/>
    <property type="evidence" value="ECO:0007669"/>
    <property type="project" value="UniProtKB-KW"/>
</dbReference>
<evidence type="ECO:0000256" key="3">
    <source>
        <dbReference type="ARBA" id="ARBA00022801"/>
    </source>
</evidence>
<reference evidence="8 9" key="1">
    <citation type="submission" date="2020-07" db="EMBL/GenBank/DDBJ databases">
        <title>Sequencing the genomes of 1000 actinobacteria strains.</title>
        <authorList>
            <person name="Klenk H.-P."/>
        </authorList>
    </citation>
    <scope>NUCLEOTIDE SEQUENCE [LARGE SCALE GENOMIC DNA]</scope>
    <source>
        <strain evidence="8 9">DSM 104001</strain>
    </source>
</reference>
<comment type="caution">
    <text evidence="8">The sequence shown here is derived from an EMBL/GenBank/DDBJ whole genome shotgun (WGS) entry which is preliminary data.</text>
</comment>
<proteinExistence type="inferred from homology"/>
<evidence type="ECO:0000256" key="5">
    <source>
        <dbReference type="SAM" id="Coils"/>
    </source>
</evidence>
<keyword evidence="4" id="KW-0788">Thiol protease</keyword>
<keyword evidence="9" id="KW-1185">Reference proteome</keyword>
<dbReference type="PANTHER" id="PTHR47053">
    <property type="entry name" value="MUREIN DD-ENDOPEPTIDASE MEPH-RELATED"/>
    <property type="match status" value="1"/>
</dbReference>
<dbReference type="AlphaFoldDB" id="A0A853CNU5"/>
<dbReference type="InterPro" id="IPR009045">
    <property type="entry name" value="Zn_M74/Hedgehog-like"/>
</dbReference>
<keyword evidence="5" id="KW-0175">Coiled coil</keyword>
<dbReference type="Pfam" id="PF00877">
    <property type="entry name" value="NLPC_P60"/>
    <property type="match status" value="1"/>
</dbReference>
<organism evidence="8 9">
    <name type="scientific">Petropleomorpha daqingensis</name>
    <dbReference type="NCBI Taxonomy" id="2026353"/>
    <lineage>
        <taxon>Bacteria</taxon>
        <taxon>Bacillati</taxon>
        <taxon>Actinomycetota</taxon>
        <taxon>Actinomycetes</taxon>
        <taxon>Geodermatophilales</taxon>
        <taxon>Geodermatophilaceae</taxon>
        <taxon>Petropleomorpha</taxon>
    </lineage>
</organism>
<keyword evidence="3 8" id="KW-0378">Hydrolase</keyword>
<dbReference type="Gene3D" id="6.10.250.3150">
    <property type="match status" value="1"/>
</dbReference>
<dbReference type="SUPFAM" id="SSF55166">
    <property type="entry name" value="Hedgehog/DD-peptidase"/>
    <property type="match status" value="1"/>
</dbReference>
<dbReference type="InterPro" id="IPR003709">
    <property type="entry name" value="VanY-like_core_dom"/>
</dbReference>
<feature type="coiled-coil region" evidence="5">
    <location>
        <begin position="48"/>
        <end position="89"/>
    </location>
</feature>
<dbReference type="CDD" id="cd14814">
    <property type="entry name" value="Peptidase_M15"/>
    <property type="match status" value="1"/>
</dbReference>
<accession>A0A853CNU5</accession>
<dbReference type="PANTHER" id="PTHR47053:SF1">
    <property type="entry name" value="MUREIN DD-ENDOPEPTIDASE MEPH-RELATED"/>
    <property type="match status" value="1"/>
</dbReference>
<feature type="domain" description="NlpC/P60" evidence="7">
    <location>
        <begin position="288"/>
        <end position="412"/>
    </location>
</feature>
<dbReference type="InterPro" id="IPR038765">
    <property type="entry name" value="Papain-like_cys_pep_sf"/>
</dbReference>
<evidence type="ECO:0000256" key="1">
    <source>
        <dbReference type="ARBA" id="ARBA00007074"/>
    </source>
</evidence>
<dbReference type="PROSITE" id="PS51935">
    <property type="entry name" value="NLPC_P60"/>
    <property type="match status" value="1"/>
</dbReference>
<dbReference type="Proteomes" id="UP000541969">
    <property type="component" value="Unassembled WGS sequence"/>
</dbReference>
<evidence type="ECO:0000313" key="9">
    <source>
        <dbReference type="Proteomes" id="UP000541969"/>
    </source>
</evidence>
<evidence type="ECO:0000256" key="4">
    <source>
        <dbReference type="ARBA" id="ARBA00022807"/>
    </source>
</evidence>
<evidence type="ECO:0000259" key="7">
    <source>
        <dbReference type="PROSITE" id="PS51935"/>
    </source>
</evidence>